<feature type="domain" description="Bacteriophage phiJL001 Gp84 C-terminal" evidence="1">
    <location>
        <begin position="193"/>
        <end position="275"/>
    </location>
</feature>
<accession>A0A135P6W5</accession>
<dbReference type="EMBL" id="LNUW01000009">
    <property type="protein sequence ID" value="KXG87088.1"/>
    <property type="molecule type" value="Genomic_DNA"/>
</dbReference>
<protein>
    <submittedName>
        <fullName evidence="2">Beta tubulin</fullName>
    </submittedName>
</protein>
<proteinExistence type="predicted"/>
<organism evidence="2 3">
    <name type="scientific">Agrobacterium bohemicum</name>
    <dbReference type="NCBI Taxonomy" id="2052828"/>
    <lineage>
        <taxon>Bacteria</taxon>
        <taxon>Pseudomonadati</taxon>
        <taxon>Pseudomonadota</taxon>
        <taxon>Alphaproteobacteria</taxon>
        <taxon>Hyphomicrobiales</taxon>
        <taxon>Rhizobiaceae</taxon>
        <taxon>Rhizobium/Agrobacterium group</taxon>
        <taxon>Agrobacterium</taxon>
    </lineage>
</organism>
<gene>
    <name evidence="2" type="ORF">ATO67_21425</name>
</gene>
<evidence type="ECO:0000313" key="2">
    <source>
        <dbReference type="EMBL" id="KXG87088.1"/>
    </source>
</evidence>
<dbReference type="RefSeq" id="WP_067653759.1">
    <property type="nucleotide sequence ID" value="NZ_KQ961038.1"/>
</dbReference>
<dbReference type="STRING" id="2052828.ATO67_21425"/>
<sequence length="294" mass="31164">MKKVPQDFAAHLEGEATTTCHCWKVSLRDGAVLGFTEHDEALIFGGVTYLAASGFQAGENDSETGLAASSGEVAGGFSSEAVSEADLAAGRYDGAKVELYRVNWQAPEQHVLLKVREIGEVTRAGGAFTAELRSFAHRLSQPQGRVYGRRCDAALGDARCGADIVAFRADGAVVSVDGTGRMMVSGLSAFADGFFRQGKLVFSTGVNAGRSFDLDDHVVRDGVASLNFWLPLEAAPQAGDAFTVTAGCDKSFGVCKVKFANHLNFRGFPHMPGADFAYSYVTSRTQHDGGALFS</sequence>
<dbReference type="Pfam" id="PF09931">
    <property type="entry name" value="Phage_phiJL001_Gp84_N"/>
    <property type="match status" value="1"/>
</dbReference>
<dbReference type="Pfam" id="PF09356">
    <property type="entry name" value="Phage_BR0599"/>
    <property type="match status" value="1"/>
</dbReference>
<name>A0A135P6W5_9HYPH</name>
<dbReference type="NCBIfam" id="TIGR02218">
    <property type="entry name" value="phg_TIGR02218"/>
    <property type="match status" value="1"/>
</dbReference>
<dbReference type="Proteomes" id="UP000070498">
    <property type="component" value="Unassembled WGS sequence"/>
</dbReference>
<comment type="caution">
    <text evidence="2">The sequence shown here is derived from an EMBL/GenBank/DDBJ whole genome shotgun (WGS) entry which is preliminary data.</text>
</comment>
<reference evidence="2 3" key="1">
    <citation type="submission" date="2015-11" db="EMBL/GenBank/DDBJ databases">
        <title>Draft genome sequence of Agrobacterium sp. R89-1.</title>
        <authorList>
            <person name="Zahradnik J."/>
            <person name="Kyslikova E."/>
            <person name="Palyzova A."/>
            <person name="Kyslik P."/>
        </authorList>
    </citation>
    <scope>NUCLEOTIDE SEQUENCE [LARGE SCALE GENOMIC DNA]</scope>
    <source>
        <strain evidence="2 3">R89-1</strain>
    </source>
</reference>
<dbReference type="AlphaFoldDB" id="A0A135P6W5"/>
<dbReference type="InterPro" id="IPR011928">
    <property type="entry name" value="Phage_phiJL001_Gp84"/>
</dbReference>
<dbReference type="InterPro" id="IPR018964">
    <property type="entry name" value="Phage_phiJL001_Gp84_C"/>
</dbReference>
<keyword evidence="3" id="KW-1185">Reference proteome</keyword>
<evidence type="ECO:0000313" key="3">
    <source>
        <dbReference type="Proteomes" id="UP000070498"/>
    </source>
</evidence>
<evidence type="ECO:0000259" key="1">
    <source>
        <dbReference type="Pfam" id="PF09356"/>
    </source>
</evidence>